<dbReference type="Pfam" id="PF13157">
    <property type="entry name" value="Enas"/>
    <property type="match status" value="1"/>
</dbReference>
<dbReference type="Proteomes" id="UP000464780">
    <property type="component" value="Plasmid pSGAir0260_4"/>
</dbReference>
<protein>
    <recommendedName>
        <fullName evidence="1">Endospore appendages core domain-containing protein</fullName>
    </recommendedName>
</protein>
<dbReference type="AlphaFoldDB" id="A0AB37E1V9"/>
<evidence type="ECO:0000259" key="1">
    <source>
        <dbReference type="Pfam" id="PF13157"/>
    </source>
</evidence>
<accession>A0AB37E1V9</accession>
<reference evidence="2 3" key="1">
    <citation type="submission" date="2018-03" db="EMBL/GenBank/DDBJ databases">
        <title>The complete genome of bacterial strain SGAir0260.</title>
        <authorList>
            <person name="Schuster S.C."/>
        </authorList>
    </citation>
    <scope>NUCLEOTIDE SEQUENCE [LARGE SCALE GENOMIC DNA]</scope>
    <source>
        <strain evidence="2 3">SGAir0260</strain>
        <plasmid evidence="2 3">pSGAir0260_4</plasmid>
    </source>
</reference>
<dbReference type="EMBL" id="CP028015">
    <property type="protein sequence ID" value="QHV47711.1"/>
    <property type="molecule type" value="Genomic_DNA"/>
</dbReference>
<feature type="domain" description="Endospore appendages core" evidence="1">
    <location>
        <begin position="31"/>
        <end position="129"/>
    </location>
</feature>
<evidence type="ECO:0000313" key="2">
    <source>
        <dbReference type="EMBL" id="QHV47711.1"/>
    </source>
</evidence>
<geneLocation type="plasmid" evidence="2 3">
    <name>pSGAir0260_4</name>
</geneLocation>
<keyword evidence="2" id="KW-0614">Plasmid</keyword>
<proteinExistence type="predicted"/>
<organism evidence="2 3">
    <name type="scientific">Bacillus cereus</name>
    <dbReference type="NCBI Taxonomy" id="1396"/>
    <lineage>
        <taxon>Bacteria</taxon>
        <taxon>Bacillati</taxon>
        <taxon>Bacillota</taxon>
        <taxon>Bacilli</taxon>
        <taxon>Bacillales</taxon>
        <taxon>Bacillaceae</taxon>
        <taxon>Bacillus</taxon>
        <taxon>Bacillus cereus group</taxon>
    </lineage>
</organism>
<dbReference type="RefSeq" id="WP_162281245.1">
    <property type="nucleotide sequence ID" value="NZ_CP028015.2"/>
</dbReference>
<evidence type="ECO:0000313" key="3">
    <source>
        <dbReference type="Proteomes" id="UP000464780"/>
    </source>
</evidence>
<sequence length="132" mass="15093">MNKKTSKSKDFFKCIAFPVPTYNNIDIINPSCKKIVTHNYCGEFCINPTEEQDIEIWKTNTYACLVGITVINETQEKIIIHIVSNQLETMIVLPQQTSTFTGINVKTIKIINTNDNLNNLEGKYFIQATFHC</sequence>
<gene>
    <name evidence="2" type="ORF">C1N66_32420</name>
</gene>
<name>A0AB37E1V9_BACCE</name>
<dbReference type="InterPro" id="IPR025055">
    <property type="entry name" value="Ena_core"/>
</dbReference>